<sequence length="262" mass="29845">MIRLWSRRTQSGWPRLRGCQEALKEEYASGSEVFLSKIESLAAAYRGVRRARGDGNCFFRSFIFGFLEKLIERSNRVELDRFRDLLRDVKGRLLENGYQELVIEDPMEVLEGVVGAICREDSPLTVEGLLEKMRQQDVSEYIVLLMRLIVSCHIRQHHDFFAPFIMGMSDEGLSVEKFCEKHVEPMGVESDHIHIVAIQNAFQVPIRVAYLDNSTAGAAVGSSGSLGAVTYHDFFPDNVPSHSPTVHLLYRPGHYDILYEHL</sequence>
<name>A0A061QL51_9CHLO</name>
<dbReference type="EMBL" id="GBEZ01026756">
    <property type="protein sequence ID" value="JAC60483.1"/>
    <property type="molecule type" value="Transcribed_RNA"/>
</dbReference>
<evidence type="ECO:0000256" key="2">
    <source>
        <dbReference type="ARBA" id="ARBA00006579"/>
    </source>
</evidence>
<dbReference type="PANTHER" id="PTHR12931">
    <property type="entry name" value="UBIQUITIN THIOLESTERASE PROTEIN OTUB"/>
    <property type="match status" value="1"/>
</dbReference>
<dbReference type="InterPro" id="IPR019400">
    <property type="entry name" value="Peptidase_C65_otubain"/>
</dbReference>
<keyword evidence="5" id="KW-0833">Ubl conjugation pathway</keyword>
<evidence type="ECO:0000256" key="7">
    <source>
        <dbReference type="ARBA" id="ARBA00022807"/>
    </source>
</evidence>
<dbReference type="GO" id="GO:0005634">
    <property type="term" value="C:nucleus"/>
    <property type="evidence" value="ECO:0007669"/>
    <property type="project" value="TreeGrafter"/>
</dbReference>
<comment type="catalytic activity">
    <reaction evidence="1">
        <text>Thiol-dependent hydrolysis of ester, thioester, amide, peptide and isopeptide bonds formed by the C-terminal Gly of ubiquitin (a 76-residue protein attached to proteins as an intracellular targeting signal).</text>
        <dbReference type="EC" id="3.4.19.12"/>
    </reaction>
</comment>
<dbReference type="InterPro" id="IPR042468">
    <property type="entry name" value="Peptidase_C65_otubain_sub1"/>
</dbReference>
<evidence type="ECO:0000256" key="5">
    <source>
        <dbReference type="ARBA" id="ARBA00022786"/>
    </source>
</evidence>
<dbReference type="GO" id="GO:0006508">
    <property type="term" value="P:proteolysis"/>
    <property type="evidence" value="ECO:0007669"/>
    <property type="project" value="UniProtKB-KW"/>
</dbReference>
<reference evidence="9" key="1">
    <citation type="submission" date="2014-05" db="EMBL/GenBank/DDBJ databases">
        <title>The transcriptome of the halophilic microalga Tetraselmis sp. GSL018 isolated from the Great Salt Lake, Utah.</title>
        <authorList>
            <person name="Jinkerson R.E."/>
            <person name="D'Adamo S."/>
            <person name="Posewitz M.C."/>
        </authorList>
    </citation>
    <scope>NUCLEOTIDE SEQUENCE</scope>
    <source>
        <strain evidence="9">GSL018</strain>
    </source>
</reference>
<dbReference type="AlphaFoldDB" id="A0A061QL51"/>
<dbReference type="InterPro" id="IPR038765">
    <property type="entry name" value="Papain-like_cys_pep_sf"/>
</dbReference>
<evidence type="ECO:0000256" key="6">
    <source>
        <dbReference type="ARBA" id="ARBA00022801"/>
    </source>
</evidence>
<evidence type="ECO:0000256" key="1">
    <source>
        <dbReference type="ARBA" id="ARBA00000707"/>
    </source>
</evidence>
<dbReference type="Gene3D" id="1.20.1300.20">
    <property type="entry name" value="Peptidase C65 Otubain, subdomain 2"/>
    <property type="match status" value="1"/>
</dbReference>
<dbReference type="FunFam" id="1.20.1300.20:FF:000001">
    <property type="entry name" value="Ubiquitin thioesterase OTUB1"/>
    <property type="match status" value="1"/>
</dbReference>
<dbReference type="PANTHER" id="PTHR12931:SF15">
    <property type="entry name" value="UBIQUITIN THIOESTERASE OTUBAIN-LIKE"/>
    <property type="match status" value="1"/>
</dbReference>
<feature type="domain" description="OTU" evidence="8">
    <location>
        <begin position="46"/>
        <end position="261"/>
    </location>
</feature>
<organism evidence="9">
    <name type="scientific">Tetraselmis sp. GSL018</name>
    <dbReference type="NCBI Taxonomy" id="582737"/>
    <lineage>
        <taxon>Eukaryota</taxon>
        <taxon>Viridiplantae</taxon>
        <taxon>Chlorophyta</taxon>
        <taxon>core chlorophytes</taxon>
        <taxon>Chlorodendrophyceae</taxon>
        <taxon>Chlorodendrales</taxon>
        <taxon>Chlorodendraceae</taxon>
        <taxon>Tetraselmis</taxon>
    </lineage>
</organism>
<keyword evidence="6" id="KW-0378">Hydrolase</keyword>
<dbReference type="GO" id="GO:0043130">
    <property type="term" value="F:ubiquitin binding"/>
    <property type="evidence" value="ECO:0007669"/>
    <property type="project" value="TreeGrafter"/>
</dbReference>
<keyword evidence="4" id="KW-0645">Protease</keyword>
<dbReference type="GO" id="GO:0071108">
    <property type="term" value="P:protein K48-linked deubiquitination"/>
    <property type="evidence" value="ECO:0007669"/>
    <property type="project" value="TreeGrafter"/>
</dbReference>
<evidence type="ECO:0000256" key="4">
    <source>
        <dbReference type="ARBA" id="ARBA00022670"/>
    </source>
</evidence>
<dbReference type="PROSITE" id="PS50802">
    <property type="entry name" value="OTU"/>
    <property type="match status" value="1"/>
</dbReference>
<gene>
    <name evidence="9" type="primary">OTUB1</name>
    <name evidence="9" type="ORF">TSPGSL018_28868</name>
</gene>
<evidence type="ECO:0000313" key="9">
    <source>
        <dbReference type="EMBL" id="JAC60483.1"/>
    </source>
</evidence>
<dbReference type="Gene3D" id="3.30.200.60">
    <property type="entry name" value="Peptidase C65 Otubain, subdomain 1"/>
    <property type="match status" value="1"/>
</dbReference>
<dbReference type="SUPFAM" id="SSF54001">
    <property type="entry name" value="Cysteine proteinases"/>
    <property type="match status" value="1"/>
</dbReference>
<comment type="similarity">
    <text evidence="2">Belongs to the peptidase C65 family.</text>
</comment>
<accession>A0A061QL51</accession>
<protein>
    <recommendedName>
        <fullName evidence="3">ubiquitinyl hydrolase 1</fullName>
        <ecNumber evidence="3">3.4.19.12</ecNumber>
    </recommendedName>
</protein>
<dbReference type="GO" id="GO:0004843">
    <property type="term" value="F:cysteine-type deubiquitinase activity"/>
    <property type="evidence" value="ECO:0007669"/>
    <property type="project" value="UniProtKB-EC"/>
</dbReference>
<keyword evidence="7" id="KW-0788">Thiol protease</keyword>
<dbReference type="Pfam" id="PF10275">
    <property type="entry name" value="Peptidase_C65"/>
    <property type="match status" value="1"/>
</dbReference>
<dbReference type="InterPro" id="IPR042467">
    <property type="entry name" value="Peptidase_C65_otubain_sub2"/>
</dbReference>
<dbReference type="MEROPS" id="C65.001"/>
<proteinExistence type="inferred from homology"/>
<dbReference type="InterPro" id="IPR003323">
    <property type="entry name" value="OTU_dom"/>
</dbReference>
<evidence type="ECO:0000259" key="8">
    <source>
        <dbReference type="PROSITE" id="PS50802"/>
    </source>
</evidence>
<evidence type="ECO:0000256" key="3">
    <source>
        <dbReference type="ARBA" id="ARBA00012759"/>
    </source>
</evidence>
<dbReference type="EC" id="3.4.19.12" evidence="3"/>